<organism evidence="3 4">
    <name type="scientific">Monosporascus cannonballus</name>
    <dbReference type="NCBI Taxonomy" id="155416"/>
    <lineage>
        <taxon>Eukaryota</taxon>
        <taxon>Fungi</taxon>
        <taxon>Dikarya</taxon>
        <taxon>Ascomycota</taxon>
        <taxon>Pezizomycotina</taxon>
        <taxon>Sordariomycetes</taxon>
        <taxon>Xylariomycetidae</taxon>
        <taxon>Xylariales</taxon>
        <taxon>Xylariales incertae sedis</taxon>
        <taxon>Monosporascus</taxon>
    </lineage>
</organism>
<keyword evidence="1" id="KW-0521">NADP</keyword>
<dbReference type="EMBL" id="QJNS01000174">
    <property type="protein sequence ID" value="RYO84002.1"/>
    <property type="molecule type" value="Genomic_DNA"/>
</dbReference>
<dbReference type="Proteomes" id="UP000294003">
    <property type="component" value="Unassembled WGS sequence"/>
</dbReference>
<keyword evidence="2" id="KW-0560">Oxidoreductase</keyword>
<sequence>MGTVDCLRSKESEMSWSSLVTGAFFDWAMKMGIFRFRPRFQNPLIAMLEHADETKNQYVSESSFNVGHKGIPDVVEKVDGQKWTVKYVTSEEVIANGKRRLAAGDFAGIIDLTRDGAFGKQVLGDSRPYGLWDDKLGLPKKDIEQAVRDVL</sequence>
<proteinExistence type="predicted"/>
<evidence type="ECO:0000313" key="3">
    <source>
        <dbReference type="EMBL" id="RYO84002.1"/>
    </source>
</evidence>
<keyword evidence="4" id="KW-1185">Reference proteome</keyword>
<evidence type="ECO:0000256" key="2">
    <source>
        <dbReference type="ARBA" id="ARBA00023002"/>
    </source>
</evidence>
<protein>
    <recommendedName>
        <fullName evidence="5">NmrA-like domain-containing protein</fullName>
    </recommendedName>
</protein>
<reference evidence="3 4" key="1">
    <citation type="submission" date="2018-06" db="EMBL/GenBank/DDBJ databases">
        <title>Complete Genomes of Monosporascus.</title>
        <authorList>
            <person name="Robinson A.J."/>
            <person name="Natvig D.O."/>
        </authorList>
    </citation>
    <scope>NUCLEOTIDE SEQUENCE [LARGE SCALE GENOMIC DNA]</scope>
    <source>
        <strain evidence="3 4">CBS 609.92</strain>
    </source>
</reference>
<gene>
    <name evidence="3" type="ORF">DL762_005872</name>
</gene>
<evidence type="ECO:0000313" key="4">
    <source>
        <dbReference type="Proteomes" id="UP000294003"/>
    </source>
</evidence>
<accession>A0ABY0H7Z8</accession>
<name>A0ABY0H7Z8_9PEZI</name>
<dbReference type="PANTHER" id="PTHR47706:SF10">
    <property type="entry name" value="NMRA-LIKE DOMAIN-CONTAINING PROTEIN"/>
    <property type="match status" value="1"/>
</dbReference>
<dbReference type="InterPro" id="IPR051609">
    <property type="entry name" value="NmrA/Isoflavone_reductase-like"/>
</dbReference>
<dbReference type="PANTHER" id="PTHR47706">
    <property type="entry name" value="NMRA-LIKE FAMILY PROTEIN"/>
    <property type="match status" value="1"/>
</dbReference>
<evidence type="ECO:0000256" key="1">
    <source>
        <dbReference type="ARBA" id="ARBA00022857"/>
    </source>
</evidence>
<evidence type="ECO:0008006" key="5">
    <source>
        <dbReference type="Google" id="ProtNLM"/>
    </source>
</evidence>
<comment type="caution">
    <text evidence="3">The sequence shown here is derived from an EMBL/GenBank/DDBJ whole genome shotgun (WGS) entry which is preliminary data.</text>
</comment>